<dbReference type="Proteomes" id="UP000626220">
    <property type="component" value="Unassembled WGS sequence"/>
</dbReference>
<keyword evidence="4" id="KW-0408">Iron</keyword>
<dbReference type="InterPro" id="IPR001055">
    <property type="entry name" value="Adrenodoxin-like"/>
</dbReference>
<evidence type="ECO:0000256" key="3">
    <source>
        <dbReference type="ARBA" id="ARBA00022723"/>
    </source>
</evidence>
<name>A0A8J3H114_9RHOB</name>
<dbReference type="PANTHER" id="PTHR23426:SF65">
    <property type="entry name" value="FERREDOXIN-2, MITOCHONDRIAL"/>
    <property type="match status" value="1"/>
</dbReference>
<dbReference type="InterPro" id="IPR012675">
    <property type="entry name" value="Beta-grasp_dom_sf"/>
</dbReference>
<organism evidence="8 9">
    <name type="scientific">Seohaeicola zhoushanensis</name>
    <dbReference type="NCBI Taxonomy" id="1569283"/>
    <lineage>
        <taxon>Bacteria</taxon>
        <taxon>Pseudomonadati</taxon>
        <taxon>Pseudomonadota</taxon>
        <taxon>Alphaproteobacteria</taxon>
        <taxon>Rhodobacterales</taxon>
        <taxon>Roseobacteraceae</taxon>
        <taxon>Seohaeicola</taxon>
    </lineage>
</organism>
<comment type="cofactor">
    <cofactor evidence="6">
        <name>[2Fe-2S] cluster</name>
        <dbReference type="ChEBI" id="CHEBI:190135"/>
    </cofactor>
</comment>
<keyword evidence="5" id="KW-0411">Iron-sulfur</keyword>
<evidence type="ECO:0000256" key="5">
    <source>
        <dbReference type="ARBA" id="ARBA00023014"/>
    </source>
</evidence>
<evidence type="ECO:0000256" key="6">
    <source>
        <dbReference type="ARBA" id="ARBA00034078"/>
    </source>
</evidence>
<dbReference type="Gene3D" id="3.10.20.30">
    <property type="match status" value="1"/>
</dbReference>
<evidence type="ECO:0000256" key="2">
    <source>
        <dbReference type="ARBA" id="ARBA00022714"/>
    </source>
</evidence>
<gene>
    <name evidence="8" type="primary">fdx</name>
    <name evidence="8" type="ORF">GCM10017056_37080</name>
</gene>
<dbReference type="GO" id="GO:0009055">
    <property type="term" value="F:electron transfer activity"/>
    <property type="evidence" value="ECO:0007669"/>
    <property type="project" value="TreeGrafter"/>
</dbReference>
<dbReference type="GO" id="GO:0046872">
    <property type="term" value="F:metal ion binding"/>
    <property type="evidence" value="ECO:0007669"/>
    <property type="project" value="UniProtKB-KW"/>
</dbReference>
<feature type="domain" description="2Fe-2S ferredoxin-type" evidence="7">
    <location>
        <begin position="2"/>
        <end position="107"/>
    </location>
</feature>
<keyword evidence="3" id="KW-0479">Metal-binding</keyword>
<comment type="similarity">
    <text evidence="1">Belongs to the adrenodoxin/putidaredoxin family.</text>
</comment>
<dbReference type="PANTHER" id="PTHR23426">
    <property type="entry name" value="FERREDOXIN/ADRENODOXIN"/>
    <property type="match status" value="1"/>
</dbReference>
<evidence type="ECO:0000256" key="4">
    <source>
        <dbReference type="ARBA" id="ARBA00023004"/>
    </source>
</evidence>
<dbReference type="GO" id="GO:0051537">
    <property type="term" value="F:2 iron, 2 sulfur cluster binding"/>
    <property type="evidence" value="ECO:0007669"/>
    <property type="project" value="UniProtKB-KW"/>
</dbReference>
<evidence type="ECO:0000313" key="9">
    <source>
        <dbReference type="Proteomes" id="UP000626220"/>
    </source>
</evidence>
<reference evidence="8" key="2">
    <citation type="submission" date="2020-09" db="EMBL/GenBank/DDBJ databases">
        <authorList>
            <person name="Sun Q."/>
            <person name="Kim S."/>
        </authorList>
    </citation>
    <scope>NUCLEOTIDE SEQUENCE</scope>
    <source>
        <strain evidence="8">KCTC 42650</strain>
    </source>
</reference>
<evidence type="ECO:0000313" key="8">
    <source>
        <dbReference type="EMBL" id="GHF62300.1"/>
    </source>
</evidence>
<dbReference type="PRINTS" id="PR00355">
    <property type="entry name" value="ADRENODOXIN"/>
</dbReference>
<dbReference type="InterPro" id="IPR036010">
    <property type="entry name" value="2Fe-2S_ferredoxin-like_sf"/>
</dbReference>
<dbReference type="InterPro" id="IPR001041">
    <property type="entry name" value="2Fe-2S_ferredoxin-type"/>
</dbReference>
<dbReference type="CDD" id="cd00207">
    <property type="entry name" value="fer2"/>
    <property type="match status" value="1"/>
</dbReference>
<proteinExistence type="inferred from homology"/>
<dbReference type="GO" id="GO:0140647">
    <property type="term" value="P:P450-containing electron transport chain"/>
    <property type="evidence" value="ECO:0007669"/>
    <property type="project" value="InterPro"/>
</dbReference>
<comment type="caution">
    <text evidence="8">The sequence shown here is derived from an EMBL/GenBank/DDBJ whole genome shotgun (WGS) entry which is preliminary data.</text>
</comment>
<dbReference type="RefSeq" id="WP_189681606.1">
    <property type="nucleotide sequence ID" value="NZ_BNCJ01000013.1"/>
</dbReference>
<reference evidence="8" key="1">
    <citation type="journal article" date="2014" name="Int. J. Syst. Evol. Microbiol.">
        <title>Complete genome sequence of Corynebacterium casei LMG S-19264T (=DSM 44701T), isolated from a smear-ripened cheese.</title>
        <authorList>
            <consortium name="US DOE Joint Genome Institute (JGI-PGF)"/>
            <person name="Walter F."/>
            <person name="Albersmeier A."/>
            <person name="Kalinowski J."/>
            <person name="Ruckert C."/>
        </authorList>
    </citation>
    <scope>NUCLEOTIDE SEQUENCE</scope>
    <source>
        <strain evidence="8">KCTC 42650</strain>
    </source>
</reference>
<dbReference type="SUPFAM" id="SSF54292">
    <property type="entry name" value="2Fe-2S ferredoxin-like"/>
    <property type="match status" value="1"/>
</dbReference>
<dbReference type="EMBL" id="BNCJ01000013">
    <property type="protein sequence ID" value="GHF62300.1"/>
    <property type="molecule type" value="Genomic_DNA"/>
</dbReference>
<keyword evidence="9" id="KW-1185">Reference proteome</keyword>
<accession>A0A8J3H114</accession>
<dbReference type="Pfam" id="PF00111">
    <property type="entry name" value="Fer2"/>
    <property type="match status" value="1"/>
</dbReference>
<keyword evidence="2" id="KW-0001">2Fe-2S</keyword>
<dbReference type="PROSITE" id="PS51085">
    <property type="entry name" value="2FE2S_FER_2"/>
    <property type="match status" value="1"/>
</dbReference>
<dbReference type="AlphaFoldDB" id="A0A8J3H114"/>
<sequence length="108" mass="11475">MPKVTLINPDDTRTELEVAVGDSVMRAATAAGLDGIVGDCGGGLSCSTCHVVIVDDAYFAKAPEISPTEDQMLDFTAMDREPNSRLSCQLVMTDEMDGLVVRVADPQL</sequence>
<evidence type="ECO:0000256" key="1">
    <source>
        <dbReference type="ARBA" id="ARBA00010914"/>
    </source>
</evidence>
<evidence type="ECO:0000259" key="7">
    <source>
        <dbReference type="PROSITE" id="PS51085"/>
    </source>
</evidence>
<protein>
    <submittedName>
        <fullName evidence="8">Ferredoxin</fullName>
    </submittedName>
</protein>